<dbReference type="AlphaFoldDB" id="A0AAW6STB4"/>
<dbReference type="PRINTS" id="PR00368">
    <property type="entry name" value="FADPNR"/>
</dbReference>
<dbReference type="PRINTS" id="PR00469">
    <property type="entry name" value="PNDRDTASEII"/>
</dbReference>
<dbReference type="GO" id="GO:0050660">
    <property type="term" value="F:flavin adenine dinucleotide binding"/>
    <property type="evidence" value="ECO:0007669"/>
    <property type="project" value="TreeGrafter"/>
</dbReference>
<comment type="caution">
    <text evidence="2">The sequence shown here is derived from an EMBL/GenBank/DDBJ whole genome shotgun (WGS) entry which is preliminary data.</text>
</comment>
<proteinExistence type="predicted"/>
<organism evidence="2 3">
    <name type="scientific">Heyndrickxia oleronia</name>
    <dbReference type="NCBI Taxonomy" id="38875"/>
    <lineage>
        <taxon>Bacteria</taxon>
        <taxon>Bacillati</taxon>
        <taxon>Bacillota</taxon>
        <taxon>Bacilli</taxon>
        <taxon>Bacillales</taxon>
        <taxon>Bacillaceae</taxon>
        <taxon>Heyndrickxia</taxon>
    </lineage>
</organism>
<dbReference type="PANTHER" id="PTHR43539:SF78">
    <property type="entry name" value="FLAVIN-CONTAINING MONOOXYGENASE"/>
    <property type="match status" value="1"/>
</dbReference>
<dbReference type="InterPro" id="IPR036188">
    <property type="entry name" value="FAD/NAD-bd_sf"/>
</dbReference>
<dbReference type="PANTHER" id="PTHR43539">
    <property type="entry name" value="FLAVIN-BINDING MONOOXYGENASE-LIKE PROTEIN (AFU_ORTHOLOGUE AFUA_4G09220)"/>
    <property type="match status" value="1"/>
</dbReference>
<sequence length="358" mass="41131">MYEAIIIGAGQAGISIGYYLKKTSKKFLILDKNSEIGESWKERYDSLVLFTPRMYSSLPGMEMEGDKHGFPNKNEIALYLKKYVQKYELPIKLDTEVTNVSKKSNYYQVGTNKEEFLTKNLIIATGPFQTPNIPTFSKKISDKIFQIHSSEYKNPSQLADGNVLVVGGGNSGAQIAVELSKQRKTFLSHSKNFKFLPLIFNKKSIFWWFDRFGILKANHSSLIGKIMQKKGDPIFGYELKHEIKKNNVVLKERAIDVQDDKIIFNDFSALTFNNIIWATGFKYQLPWLNIQELYDKDGKLIHDRGKTSIDDLYFIGLPWQYRRGSALLQGVGYDAEYIVNNLMSNKNAKNRDIFNLYS</sequence>
<dbReference type="EMBL" id="JAROYP010000003">
    <property type="protein sequence ID" value="MDH5160538.1"/>
    <property type="molecule type" value="Genomic_DNA"/>
</dbReference>
<accession>A0AAW6STB4</accession>
<evidence type="ECO:0000313" key="3">
    <source>
        <dbReference type="Proteomes" id="UP001159179"/>
    </source>
</evidence>
<dbReference type="GO" id="GO:0004497">
    <property type="term" value="F:monooxygenase activity"/>
    <property type="evidence" value="ECO:0007669"/>
    <property type="project" value="TreeGrafter"/>
</dbReference>
<reference evidence="2" key="1">
    <citation type="submission" date="2023-03" db="EMBL/GenBank/DDBJ databases">
        <title>Bacterial isolates from washroom surfaces on a university campus.</title>
        <authorList>
            <person name="Holman D.B."/>
            <person name="Gzyl K.E."/>
            <person name="Taheri A.E."/>
        </authorList>
    </citation>
    <scope>NUCLEOTIDE SEQUENCE</scope>
    <source>
        <strain evidence="2">RD03</strain>
    </source>
</reference>
<dbReference type="Proteomes" id="UP001159179">
    <property type="component" value="Unassembled WGS sequence"/>
</dbReference>
<evidence type="ECO:0000313" key="2">
    <source>
        <dbReference type="EMBL" id="MDH5160538.1"/>
    </source>
</evidence>
<dbReference type="Gene3D" id="3.50.50.60">
    <property type="entry name" value="FAD/NAD(P)-binding domain"/>
    <property type="match status" value="1"/>
</dbReference>
<protein>
    <submittedName>
        <fullName evidence="2">NAD(P)/FAD-dependent oxidoreductase</fullName>
    </submittedName>
</protein>
<dbReference type="RefSeq" id="WP_280616142.1">
    <property type="nucleotide sequence ID" value="NZ_JAROYP010000003.1"/>
</dbReference>
<evidence type="ECO:0000256" key="1">
    <source>
        <dbReference type="ARBA" id="ARBA00023002"/>
    </source>
</evidence>
<dbReference type="SUPFAM" id="SSF51905">
    <property type="entry name" value="FAD/NAD(P)-binding domain"/>
    <property type="match status" value="2"/>
</dbReference>
<gene>
    <name evidence="2" type="ORF">P5X88_06280</name>
</gene>
<name>A0AAW6STB4_9BACI</name>
<keyword evidence="1" id="KW-0560">Oxidoreductase</keyword>
<dbReference type="Pfam" id="PF13738">
    <property type="entry name" value="Pyr_redox_3"/>
    <property type="match status" value="1"/>
</dbReference>
<dbReference type="InterPro" id="IPR050982">
    <property type="entry name" value="Auxin_biosynth/cation_transpt"/>
</dbReference>